<sequence length="492" mass="55977">MPMGSNSSFINLIPKVINPIHIKDFRPISIIDIHYKIIGKILANRLSKVVGKIVSYEQSTFIKDRQILNGPLILSEVIDWYKKMNKKVMLFKVDFEKAFDNVSWKYLDFMLHILGFGLTWRSWIKACLDSSRTSILINGIPTSEFNVKCGLRQGDPLSPFLFIIIMEAIYFFADDVVITTEWSRHDMDNIVRVFQVFFLASGLKINIHKSNIYGVGVSTEDVHLKASNTGCIAGTFPFTYLGLPIGCNMSVNANWKLLVDKSKAKLFGWKVNLLSFGGRLTLIKSVLGSLGGSQDSRKLAWMKWPNVVASFEKGGLNIGSLKSFNLALLHKWHWRMFSNPNTMWVKVIKALQGMEGGFDHNGLIRLEQDKDCLIKDQISNGQWARNWSSNLGIRNFAHLNDLLVEIIHLNIQADNDKCIWSMDDDGNFTVGALRRLIDDHLLPSLDSTKTWGKSLPRKVNFFYVAVEVRQVSSSIKSFPSRYRNSRDFLSIL</sequence>
<proteinExistence type="predicted"/>
<dbReference type="PROSITE" id="PS50878">
    <property type="entry name" value="RT_POL"/>
    <property type="match status" value="1"/>
</dbReference>
<accession>A0ABQ5DNB6</accession>
<dbReference type="Pfam" id="PF00078">
    <property type="entry name" value="RVT_1"/>
    <property type="match status" value="1"/>
</dbReference>
<feature type="domain" description="Reverse transcriptase" evidence="1">
    <location>
        <begin position="1"/>
        <end position="245"/>
    </location>
</feature>
<dbReference type="GO" id="GO:0003964">
    <property type="term" value="F:RNA-directed DNA polymerase activity"/>
    <property type="evidence" value="ECO:0007669"/>
    <property type="project" value="UniProtKB-KW"/>
</dbReference>
<keyword evidence="2" id="KW-0695">RNA-directed DNA polymerase</keyword>
<name>A0ABQ5DNB6_9ASTR</name>
<keyword evidence="2" id="KW-0808">Transferase</keyword>
<reference evidence="2" key="1">
    <citation type="journal article" date="2022" name="Int. J. Mol. Sci.">
        <title>Draft Genome of Tanacetum Coccineum: Genomic Comparison of Closely Related Tanacetum-Family Plants.</title>
        <authorList>
            <person name="Yamashiro T."/>
            <person name="Shiraishi A."/>
            <person name="Nakayama K."/>
            <person name="Satake H."/>
        </authorList>
    </citation>
    <scope>NUCLEOTIDE SEQUENCE</scope>
</reference>
<protein>
    <submittedName>
        <fullName evidence="2">RNA-directed DNA polymerase, eukaryota, reverse transcriptase zinc-binding domain protein</fullName>
    </submittedName>
</protein>
<dbReference type="InterPro" id="IPR000477">
    <property type="entry name" value="RT_dom"/>
</dbReference>
<dbReference type="InterPro" id="IPR043502">
    <property type="entry name" value="DNA/RNA_pol_sf"/>
</dbReference>
<evidence type="ECO:0000259" key="1">
    <source>
        <dbReference type="PROSITE" id="PS50878"/>
    </source>
</evidence>
<reference evidence="2" key="2">
    <citation type="submission" date="2022-01" db="EMBL/GenBank/DDBJ databases">
        <authorList>
            <person name="Yamashiro T."/>
            <person name="Shiraishi A."/>
            <person name="Satake H."/>
            <person name="Nakayama K."/>
        </authorList>
    </citation>
    <scope>NUCLEOTIDE SEQUENCE</scope>
</reference>
<evidence type="ECO:0000313" key="3">
    <source>
        <dbReference type="Proteomes" id="UP001151760"/>
    </source>
</evidence>
<dbReference type="PANTHER" id="PTHR33116:SF79">
    <property type="entry name" value="REVERSE TRANSCRIPTASE DOMAIN, ZINC FINGER, CCHC-TYPE-RELATED"/>
    <property type="match status" value="1"/>
</dbReference>
<dbReference type="PANTHER" id="PTHR33116">
    <property type="entry name" value="REVERSE TRANSCRIPTASE ZINC-BINDING DOMAIN-CONTAINING PROTEIN-RELATED-RELATED"/>
    <property type="match status" value="1"/>
</dbReference>
<keyword evidence="2" id="KW-0548">Nucleotidyltransferase</keyword>
<gene>
    <name evidence="2" type="ORF">Tco_0940345</name>
</gene>
<dbReference type="CDD" id="cd01650">
    <property type="entry name" value="RT_nLTR_like"/>
    <property type="match status" value="1"/>
</dbReference>
<organism evidence="2 3">
    <name type="scientific">Tanacetum coccineum</name>
    <dbReference type="NCBI Taxonomy" id="301880"/>
    <lineage>
        <taxon>Eukaryota</taxon>
        <taxon>Viridiplantae</taxon>
        <taxon>Streptophyta</taxon>
        <taxon>Embryophyta</taxon>
        <taxon>Tracheophyta</taxon>
        <taxon>Spermatophyta</taxon>
        <taxon>Magnoliopsida</taxon>
        <taxon>eudicotyledons</taxon>
        <taxon>Gunneridae</taxon>
        <taxon>Pentapetalae</taxon>
        <taxon>asterids</taxon>
        <taxon>campanulids</taxon>
        <taxon>Asterales</taxon>
        <taxon>Asteraceae</taxon>
        <taxon>Asteroideae</taxon>
        <taxon>Anthemideae</taxon>
        <taxon>Anthemidinae</taxon>
        <taxon>Tanacetum</taxon>
    </lineage>
</organism>
<dbReference type="Proteomes" id="UP001151760">
    <property type="component" value="Unassembled WGS sequence"/>
</dbReference>
<keyword evidence="3" id="KW-1185">Reference proteome</keyword>
<dbReference type="EMBL" id="BQNB010015478">
    <property type="protein sequence ID" value="GJT40480.1"/>
    <property type="molecule type" value="Genomic_DNA"/>
</dbReference>
<comment type="caution">
    <text evidence="2">The sequence shown here is derived from an EMBL/GenBank/DDBJ whole genome shotgun (WGS) entry which is preliminary data.</text>
</comment>
<evidence type="ECO:0000313" key="2">
    <source>
        <dbReference type="EMBL" id="GJT40480.1"/>
    </source>
</evidence>
<dbReference type="SUPFAM" id="SSF56672">
    <property type="entry name" value="DNA/RNA polymerases"/>
    <property type="match status" value="1"/>
</dbReference>